<accession>A0A840CJE4</accession>
<dbReference type="Proteomes" id="UP000555103">
    <property type="component" value="Unassembled WGS sequence"/>
</dbReference>
<keyword evidence="1" id="KW-0812">Transmembrane</keyword>
<name>A0A840CJE4_9BACT</name>
<keyword evidence="1" id="KW-1133">Transmembrane helix</keyword>
<proteinExistence type="predicted"/>
<sequence length="131" mass="15798">MTASLEAHNLIILFTFLNVIFLWIHELDASRKGEWRMFGFLSGLKENMQRNFYLFAHIPLLLFTIYYLWTVINFHNFTLWIIWNGLMFIHLLIHLYAKRWKSNVFKSSSSFIFIYLTAITAFINLLLSNYY</sequence>
<dbReference type="EMBL" id="JACIEP010000004">
    <property type="protein sequence ID" value="MBB4035476.1"/>
    <property type="molecule type" value="Genomic_DNA"/>
</dbReference>
<comment type="caution">
    <text evidence="2">The sequence shown here is derived from an EMBL/GenBank/DDBJ whole genome shotgun (WGS) entry which is preliminary data.</text>
</comment>
<organism evidence="2 3">
    <name type="scientific">Dysgonomonas hofstadii</name>
    <dbReference type="NCBI Taxonomy" id="637886"/>
    <lineage>
        <taxon>Bacteria</taxon>
        <taxon>Pseudomonadati</taxon>
        <taxon>Bacteroidota</taxon>
        <taxon>Bacteroidia</taxon>
        <taxon>Bacteroidales</taxon>
        <taxon>Dysgonomonadaceae</taxon>
        <taxon>Dysgonomonas</taxon>
    </lineage>
</organism>
<keyword evidence="1" id="KW-0472">Membrane</keyword>
<protein>
    <submittedName>
        <fullName evidence="2">Uncharacterized protein</fullName>
    </submittedName>
</protein>
<evidence type="ECO:0000313" key="2">
    <source>
        <dbReference type="EMBL" id="MBB4035476.1"/>
    </source>
</evidence>
<feature type="transmembrane region" description="Helical" evidence="1">
    <location>
        <begin position="78"/>
        <end position="97"/>
    </location>
</feature>
<dbReference type="Pfam" id="PF20460">
    <property type="entry name" value="DUF6713"/>
    <property type="match status" value="1"/>
</dbReference>
<reference evidence="2 3" key="1">
    <citation type="submission" date="2020-08" db="EMBL/GenBank/DDBJ databases">
        <title>Genomic Encyclopedia of Type Strains, Phase IV (KMG-IV): sequencing the most valuable type-strain genomes for metagenomic binning, comparative biology and taxonomic classification.</title>
        <authorList>
            <person name="Goeker M."/>
        </authorList>
    </citation>
    <scope>NUCLEOTIDE SEQUENCE [LARGE SCALE GENOMIC DNA]</scope>
    <source>
        <strain evidence="2 3">DSM 104969</strain>
    </source>
</reference>
<feature type="transmembrane region" description="Helical" evidence="1">
    <location>
        <begin position="6"/>
        <end position="24"/>
    </location>
</feature>
<evidence type="ECO:0000256" key="1">
    <source>
        <dbReference type="SAM" id="Phobius"/>
    </source>
</evidence>
<dbReference type="AlphaFoldDB" id="A0A840CJE4"/>
<dbReference type="InterPro" id="IPR046559">
    <property type="entry name" value="DUF6713"/>
</dbReference>
<evidence type="ECO:0000313" key="3">
    <source>
        <dbReference type="Proteomes" id="UP000555103"/>
    </source>
</evidence>
<feature type="transmembrane region" description="Helical" evidence="1">
    <location>
        <begin position="52"/>
        <end position="72"/>
    </location>
</feature>
<gene>
    <name evidence="2" type="ORF">GGR21_001369</name>
</gene>
<keyword evidence="3" id="KW-1185">Reference proteome</keyword>
<feature type="transmembrane region" description="Helical" evidence="1">
    <location>
        <begin position="109"/>
        <end position="127"/>
    </location>
</feature>
<dbReference type="RefSeq" id="WP_183306414.1">
    <property type="nucleotide sequence ID" value="NZ_JACIEP010000004.1"/>
</dbReference>